<gene>
    <name evidence="2" type="ORF">ADEAN_000254600</name>
</gene>
<proteinExistence type="predicted"/>
<dbReference type="VEuPathDB" id="TriTrypDB:ADEAN_000254600"/>
<evidence type="ECO:0000313" key="2">
    <source>
        <dbReference type="EMBL" id="CAD2215093.1"/>
    </source>
</evidence>
<dbReference type="EMBL" id="LR877148">
    <property type="protein sequence ID" value="CAD2215093.1"/>
    <property type="molecule type" value="Genomic_DNA"/>
</dbReference>
<evidence type="ECO:0000313" key="3">
    <source>
        <dbReference type="Proteomes" id="UP000515908"/>
    </source>
</evidence>
<name>A0A7G2C8K7_9TRYP</name>
<feature type="compositionally biased region" description="Basic and acidic residues" evidence="1">
    <location>
        <begin position="7"/>
        <end position="38"/>
    </location>
</feature>
<dbReference type="AlphaFoldDB" id="A0A7G2C8K7"/>
<dbReference type="Proteomes" id="UP000515908">
    <property type="component" value="Chromosome 04"/>
</dbReference>
<organism evidence="2 3">
    <name type="scientific">Angomonas deanei</name>
    <dbReference type="NCBI Taxonomy" id="59799"/>
    <lineage>
        <taxon>Eukaryota</taxon>
        <taxon>Discoba</taxon>
        <taxon>Euglenozoa</taxon>
        <taxon>Kinetoplastea</taxon>
        <taxon>Metakinetoplastina</taxon>
        <taxon>Trypanosomatida</taxon>
        <taxon>Trypanosomatidae</taxon>
        <taxon>Strigomonadinae</taxon>
        <taxon>Angomonas</taxon>
    </lineage>
</organism>
<feature type="compositionally biased region" description="Basic and acidic residues" evidence="1">
    <location>
        <begin position="62"/>
        <end position="84"/>
    </location>
</feature>
<feature type="compositionally biased region" description="Acidic residues" evidence="1">
    <location>
        <begin position="106"/>
        <end position="116"/>
    </location>
</feature>
<keyword evidence="3" id="KW-1185">Reference proteome</keyword>
<reference evidence="2 3" key="1">
    <citation type="submission" date="2020-08" db="EMBL/GenBank/DDBJ databases">
        <authorList>
            <person name="Newling K."/>
            <person name="Davey J."/>
            <person name="Forrester S."/>
        </authorList>
    </citation>
    <scope>NUCLEOTIDE SEQUENCE [LARGE SCALE GENOMIC DNA]</scope>
    <source>
        <strain evidence="3">Crithidia deanei Carvalho (ATCC PRA-265)</strain>
    </source>
</reference>
<feature type="region of interest" description="Disordered" evidence="1">
    <location>
        <begin position="1"/>
        <end position="116"/>
    </location>
</feature>
<evidence type="ECO:0000256" key="1">
    <source>
        <dbReference type="SAM" id="MobiDB-lite"/>
    </source>
</evidence>
<accession>A0A7G2C8K7</accession>
<protein>
    <submittedName>
        <fullName evidence="2">Uncharacterized protein</fullName>
    </submittedName>
</protein>
<sequence>MGSKPSTDADSKDEVIEITKKKEYPSKDTSKNATEKTPPKNAPKPIYGPGAGGAASNKIGFKSKEDGEEGKDIENKAFAEEKVKRVPTKGVMLPPPKNANSCVADTEYDFGEDDDE</sequence>